<gene>
    <name evidence="1" type="ORF">MF626_06635</name>
</gene>
<reference evidence="1" key="1">
    <citation type="submission" date="2022-11" db="EMBL/GenBank/DDBJ databases">
        <authorList>
            <person name="Vasilchenko N.G."/>
            <person name="Prazdnova E.V."/>
            <person name="Gorovtsov A.V."/>
            <person name="Chistyakov V.A."/>
            <person name="Pak M.L."/>
        </authorList>
    </citation>
    <scope>NUCLEOTIDE SEQUENCE</scope>
    <source>
        <strain evidence="1">R 4.5</strain>
    </source>
</reference>
<organism evidence="1">
    <name type="scientific">Paenibacillus polymyxa</name>
    <name type="common">Bacillus polymyxa</name>
    <dbReference type="NCBI Taxonomy" id="1406"/>
    <lineage>
        <taxon>Bacteria</taxon>
        <taxon>Bacillati</taxon>
        <taxon>Bacillota</taxon>
        <taxon>Bacilli</taxon>
        <taxon>Bacillales</taxon>
        <taxon>Paenibacillaceae</taxon>
        <taxon>Paenibacillus</taxon>
    </lineage>
</organism>
<protein>
    <submittedName>
        <fullName evidence="1">Uncharacterized protein</fullName>
    </submittedName>
</protein>
<proteinExistence type="predicted"/>
<name>A0AAE9PVG1_PAEPO</name>
<sequence>MRNNSGLDGCQSDTELLQKLTMVYVKPWKEYGGDIPEPVG</sequence>
<evidence type="ECO:0000313" key="1">
    <source>
        <dbReference type="EMBL" id="UZP76188.1"/>
    </source>
</evidence>
<dbReference type="RefSeq" id="WP_323873408.1">
    <property type="nucleotide sequence ID" value="NZ_CP097770.1"/>
</dbReference>
<dbReference type="EMBL" id="CP097770">
    <property type="protein sequence ID" value="UZP76188.1"/>
    <property type="molecule type" value="Genomic_DNA"/>
</dbReference>
<dbReference type="AlphaFoldDB" id="A0AAE9PVG1"/>
<accession>A0AAE9PVG1</accession>